<evidence type="ECO:0000313" key="2">
    <source>
        <dbReference type="Proteomes" id="UP000268070"/>
    </source>
</evidence>
<gene>
    <name evidence="1" type="ORF">D3M96_14440</name>
</gene>
<proteinExistence type="predicted"/>
<reference evidence="1 2" key="1">
    <citation type="submission" date="2018-09" db="EMBL/GenBank/DDBJ databases">
        <title>Complete genome sequence of the hydrocarbonoclastic bacterium Alcaligenes aquatilis QD168, isolated from a crude-oil polluted marine sediment of Central Chile.</title>
        <authorList>
            <person name="Duran R.E."/>
            <person name="Barra B."/>
            <person name="Salva-Serra F."/>
            <person name="Mendez V."/>
            <person name="Moore E.R.B."/>
            <person name="Seeger M."/>
        </authorList>
    </citation>
    <scope>NUCLEOTIDE SEQUENCE [LARGE SCALE GENOMIC DNA]</scope>
    <source>
        <strain evidence="1 2">QD168</strain>
    </source>
</reference>
<name>A0A3G2HX24_9BURK</name>
<dbReference type="KEGG" id="aaqu:D3M96_14440"/>
<evidence type="ECO:0000313" key="1">
    <source>
        <dbReference type="EMBL" id="AYN21624.1"/>
    </source>
</evidence>
<dbReference type="AlphaFoldDB" id="A0A3G2HX24"/>
<dbReference type="Proteomes" id="UP000268070">
    <property type="component" value="Chromosome"/>
</dbReference>
<organism evidence="1 2">
    <name type="scientific">Alcaligenes aquatilis</name>
    <dbReference type="NCBI Taxonomy" id="323284"/>
    <lineage>
        <taxon>Bacteria</taxon>
        <taxon>Pseudomonadati</taxon>
        <taxon>Pseudomonadota</taxon>
        <taxon>Betaproteobacteria</taxon>
        <taxon>Burkholderiales</taxon>
        <taxon>Alcaligenaceae</taxon>
        <taxon>Alcaligenes</taxon>
    </lineage>
</organism>
<protein>
    <submittedName>
        <fullName evidence="1">Uncharacterized protein</fullName>
    </submittedName>
</protein>
<accession>A0A3G2HX24</accession>
<dbReference type="EMBL" id="CP032153">
    <property type="protein sequence ID" value="AYN21624.1"/>
    <property type="molecule type" value="Genomic_DNA"/>
</dbReference>
<sequence length="85" mass="9991">MKLLCRLLGHKPDPWFHLPSHPEIGPPYYDGVIRAHRDLRVQCQRCNSMYTLGKVIDPLLSGQAGMDFYDQRRKEQASDRHPLRY</sequence>